<organism evidence="3 4">
    <name type="scientific">Actinoplanes siamensis</name>
    <dbReference type="NCBI Taxonomy" id="1223317"/>
    <lineage>
        <taxon>Bacteria</taxon>
        <taxon>Bacillati</taxon>
        <taxon>Actinomycetota</taxon>
        <taxon>Actinomycetes</taxon>
        <taxon>Micromonosporales</taxon>
        <taxon>Micromonosporaceae</taxon>
        <taxon>Actinoplanes</taxon>
    </lineage>
</organism>
<feature type="region of interest" description="Disordered" evidence="1">
    <location>
        <begin position="63"/>
        <end position="83"/>
    </location>
</feature>
<dbReference type="RefSeq" id="WP_203676213.1">
    <property type="nucleotide sequence ID" value="NZ_BOMW01000002.1"/>
</dbReference>
<dbReference type="Proteomes" id="UP000629619">
    <property type="component" value="Unassembled WGS sequence"/>
</dbReference>
<keyword evidence="2" id="KW-0812">Transmembrane</keyword>
<keyword evidence="4" id="KW-1185">Reference proteome</keyword>
<sequence>MRKTKTAWRRTAAAYATLRGRPPRPDYGILIVLPLLAAAGGALIALGMEILVTRQLPSETVVMTPAGGAGRDTANRRLEPVGS</sequence>
<reference evidence="3" key="1">
    <citation type="submission" date="2021-01" db="EMBL/GenBank/DDBJ databases">
        <title>Whole genome shotgun sequence of Actinoplanes siamensis NBRC 109076.</title>
        <authorList>
            <person name="Komaki H."/>
            <person name="Tamura T."/>
        </authorList>
    </citation>
    <scope>NUCLEOTIDE SEQUENCE</scope>
    <source>
        <strain evidence="3">NBRC 109076</strain>
    </source>
</reference>
<feature type="transmembrane region" description="Helical" evidence="2">
    <location>
        <begin position="27"/>
        <end position="48"/>
    </location>
</feature>
<comment type="caution">
    <text evidence="3">The sequence shown here is derived from an EMBL/GenBank/DDBJ whole genome shotgun (WGS) entry which is preliminary data.</text>
</comment>
<keyword evidence="2" id="KW-0472">Membrane</keyword>
<evidence type="ECO:0000313" key="3">
    <source>
        <dbReference type="EMBL" id="GIF02638.1"/>
    </source>
</evidence>
<protein>
    <submittedName>
        <fullName evidence="3">Uncharacterized protein</fullName>
    </submittedName>
</protein>
<proteinExistence type="predicted"/>
<name>A0A919N2Z0_9ACTN</name>
<evidence type="ECO:0000313" key="4">
    <source>
        <dbReference type="Proteomes" id="UP000629619"/>
    </source>
</evidence>
<keyword evidence="2" id="KW-1133">Transmembrane helix</keyword>
<evidence type="ECO:0000256" key="2">
    <source>
        <dbReference type="SAM" id="Phobius"/>
    </source>
</evidence>
<feature type="compositionally biased region" description="Basic and acidic residues" evidence="1">
    <location>
        <begin position="73"/>
        <end position="83"/>
    </location>
</feature>
<accession>A0A919N2Z0</accession>
<dbReference type="EMBL" id="BOMW01000002">
    <property type="protein sequence ID" value="GIF02638.1"/>
    <property type="molecule type" value="Genomic_DNA"/>
</dbReference>
<evidence type="ECO:0000256" key="1">
    <source>
        <dbReference type="SAM" id="MobiDB-lite"/>
    </source>
</evidence>
<dbReference type="AlphaFoldDB" id="A0A919N2Z0"/>
<gene>
    <name evidence="3" type="ORF">Asi03nite_01760</name>
</gene>